<evidence type="ECO:0000313" key="2">
    <source>
        <dbReference type="Proteomes" id="UP000238390"/>
    </source>
</evidence>
<reference evidence="1 2" key="1">
    <citation type="submission" date="2018-02" db="EMBL/GenBank/DDBJ databases">
        <title>FDA/CDC Antimicrobial Resistant Isolate Bank Genome Sequencing.</title>
        <authorList>
            <person name="Benahmed F.H."/>
            <person name="Lutgring J.D."/>
            <person name="Yoo B."/>
            <person name="Machado M."/>
            <person name="Brown A."/>
            <person name="McAllister G."/>
            <person name="Perry A."/>
            <person name="Halpin A.L."/>
            <person name="Vavikolanu K."/>
            <person name="Ott S."/>
            <person name="Zhao X."/>
            <person name="Tallon L.J."/>
            <person name="Sadzewicz L."/>
            <person name="Aluvathingal J."/>
            <person name="Nadendla S."/>
            <person name="Voskania-kordi A."/>
            <person name="Simonyan V."/>
            <person name="Patel J."/>
            <person name="Shawar R.M."/>
        </authorList>
    </citation>
    <scope>NUCLEOTIDE SEQUENCE [LARGE SCALE GENOMIC DNA]</scope>
    <source>
        <strain evidence="1 2">AR_0356</strain>
    </source>
</reference>
<keyword evidence="2" id="KW-1185">Reference proteome</keyword>
<dbReference type="Proteomes" id="UP000238390">
    <property type="component" value="Chromosome"/>
</dbReference>
<gene>
    <name evidence="1" type="ORF">CSB93_0466</name>
</gene>
<organism evidence="1 2">
    <name type="scientific">Pseudomonas paraeruginosa</name>
    <dbReference type="NCBI Taxonomy" id="2994495"/>
    <lineage>
        <taxon>Bacteria</taxon>
        <taxon>Pseudomonadati</taxon>
        <taxon>Pseudomonadota</taxon>
        <taxon>Gammaproteobacteria</taxon>
        <taxon>Pseudomonadales</taxon>
        <taxon>Pseudomonadaceae</taxon>
        <taxon>Pseudomonas</taxon>
    </lineage>
</organism>
<name>A0A2R3J2D6_9PSED</name>
<sequence>MTGNLSTGHRTVFLNNCGSALALGLGTSRPDEALDSF</sequence>
<accession>A0A2R3J2D6</accession>
<protein>
    <submittedName>
        <fullName evidence="1">Uncharacterized protein</fullName>
    </submittedName>
</protein>
<dbReference type="EMBL" id="CP027169">
    <property type="protein sequence ID" value="AVK08342.1"/>
    <property type="molecule type" value="Genomic_DNA"/>
</dbReference>
<dbReference type="AlphaFoldDB" id="A0A2R3J2D6"/>
<evidence type="ECO:0000313" key="1">
    <source>
        <dbReference type="EMBL" id="AVK08342.1"/>
    </source>
</evidence>
<proteinExistence type="predicted"/>